<dbReference type="Pfam" id="PF13088">
    <property type="entry name" value="BNR_2"/>
    <property type="match status" value="1"/>
</dbReference>
<dbReference type="SUPFAM" id="SSF50939">
    <property type="entry name" value="Sialidases"/>
    <property type="match status" value="1"/>
</dbReference>
<dbReference type="AlphaFoldDB" id="A0A4R7W355"/>
<protein>
    <submittedName>
        <fullName evidence="5">F5/8 type C domain-containing protein</fullName>
    </submittedName>
</protein>
<evidence type="ECO:0000256" key="2">
    <source>
        <dbReference type="SAM" id="SignalP"/>
    </source>
</evidence>
<dbReference type="Gene3D" id="2.60.120.260">
    <property type="entry name" value="Galactose-binding domain-like"/>
    <property type="match status" value="1"/>
</dbReference>
<reference evidence="5 6" key="1">
    <citation type="submission" date="2019-03" db="EMBL/GenBank/DDBJ databases">
        <title>Genomic Encyclopedia of Archaeal and Bacterial Type Strains, Phase II (KMG-II): from individual species to whole genera.</title>
        <authorList>
            <person name="Goeker M."/>
        </authorList>
    </citation>
    <scope>NUCLEOTIDE SEQUENCE [LARGE SCALE GENOMIC DNA]</scope>
    <source>
        <strain evidence="5 6">DSM 45499</strain>
    </source>
</reference>
<dbReference type="SUPFAM" id="SSF49785">
    <property type="entry name" value="Galactose-binding domain-like"/>
    <property type="match status" value="1"/>
</dbReference>
<keyword evidence="2" id="KW-0732">Signal</keyword>
<feature type="domain" description="F5/8 type C" evidence="3">
    <location>
        <begin position="435"/>
        <end position="531"/>
    </location>
</feature>
<dbReference type="InterPro" id="IPR008979">
    <property type="entry name" value="Galactose-bd-like_sf"/>
</dbReference>
<dbReference type="InterPro" id="IPR000421">
    <property type="entry name" value="FA58C"/>
</dbReference>
<organism evidence="5 6">
    <name type="scientific">Actinophytocola oryzae</name>
    <dbReference type="NCBI Taxonomy" id="502181"/>
    <lineage>
        <taxon>Bacteria</taxon>
        <taxon>Bacillati</taxon>
        <taxon>Actinomycetota</taxon>
        <taxon>Actinomycetes</taxon>
        <taxon>Pseudonocardiales</taxon>
        <taxon>Pseudonocardiaceae</taxon>
    </lineage>
</organism>
<evidence type="ECO:0000256" key="1">
    <source>
        <dbReference type="SAM" id="MobiDB-lite"/>
    </source>
</evidence>
<dbReference type="Pfam" id="PF00754">
    <property type="entry name" value="F5_F8_type_C"/>
    <property type="match status" value="1"/>
</dbReference>
<gene>
    <name evidence="5" type="ORF">CLV71_102545</name>
</gene>
<accession>A0A4R7W355</accession>
<evidence type="ECO:0000259" key="3">
    <source>
        <dbReference type="Pfam" id="PF00754"/>
    </source>
</evidence>
<feature type="domain" description="Sialidase" evidence="4">
    <location>
        <begin position="131"/>
        <end position="344"/>
    </location>
</feature>
<sequence length="731" mass="77717">MSRVTNLVSAALGFGAAVVLLAATTGSAAPGGPPPTAENPLPTGDGAAASSYASGNGPLWNVLNWGPGPRAANPGAFAMDTVVDGRTEQKIFVSSSANDDTPSADSINNLSTSLDSGLSFLTTQRNAPVGAGNMVRLDDGSLVAVDFIPEWRDDAHSGINLRVWRSPDGGATWRLTKAPYTPPPGKVLGGDRGLRVHREAMLAPDGTIMVPAYLAYVGERQGSIILQSVDGGGTWTQRGQIPAPVAVNEVGWSFTTDDRMVAAVRTGESPPRLRTSFSADQGRTWSPAEPLLGPDGTQVVGISPQVLLQPNGVMLLATGRPDDRVYVSHDGTGRTWDEQRLVLARYPSETGNGRSDGTSGNNAMVSVDADRTVFFGDYCAVWGCKAYHEQYGIFASYVSAVTPGTGRIDLETKAHNGTVKITGDFARGDRRFPEQRPEGAVDGSSRSHSAAVLDRRRGNASMTVELDRAYPVNRLGVMLGNGQPSSATVSLSADGRAWTPVVRADRVRDHAVRYTDLAPTQARFVRIEAPSGTAVTELEVFAAGLQTFENDPEYAVPRGFVDARNTTVTDQELRGADSRDSLRLFDKFLDDNATATAVAPDVEHQTLAFSWATNDFRGPFTFSVGGHRDGAGVEPWRFRLRPGPPRTLEVYDGSTWQALGTLTTAIPNNTWTPFVVDATTTAATVRIGGQEFTTTTRAEAADTIAGTTFTTGDPVEYGMTFFVDDLAITGA</sequence>
<evidence type="ECO:0000313" key="6">
    <source>
        <dbReference type="Proteomes" id="UP000294927"/>
    </source>
</evidence>
<dbReference type="CDD" id="cd15482">
    <property type="entry name" value="Sialidase_non-viral"/>
    <property type="match status" value="1"/>
</dbReference>
<feature type="signal peptide" evidence="2">
    <location>
        <begin position="1"/>
        <end position="28"/>
    </location>
</feature>
<feature type="chain" id="PRO_5020425690" evidence="2">
    <location>
        <begin position="29"/>
        <end position="731"/>
    </location>
</feature>
<evidence type="ECO:0000313" key="5">
    <source>
        <dbReference type="EMBL" id="TDV56478.1"/>
    </source>
</evidence>
<feature type="compositionally biased region" description="Basic and acidic residues" evidence="1">
    <location>
        <begin position="429"/>
        <end position="439"/>
    </location>
</feature>
<feature type="region of interest" description="Disordered" evidence="1">
    <location>
        <begin position="429"/>
        <end position="448"/>
    </location>
</feature>
<keyword evidence="6" id="KW-1185">Reference proteome</keyword>
<feature type="compositionally biased region" description="Low complexity" evidence="1">
    <location>
        <begin position="38"/>
        <end position="50"/>
    </location>
</feature>
<dbReference type="EMBL" id="SOCP01000002">
    <property type="protein sequence ID" value="TDV56478.1"/>
    <property type="molecule type" value="Genomic_DNA"/>
</dbReference>
<evidence type="ECO:0000259" key="4">
    <source>
        <dbReference type="Pfam" id="PF13088"/>
    </source>
</evidence>
<proteinExistence type="predicted"/>
<comment type="caution">
    <text evidence="5">The sequence shown here is derived from an EMBL/GenBank/DDBJ whole genome shotgun (WGS) entry which is preliminary data.</text>
</comment>
<feature type="region of interest" description="Disordered" evidence="1">
    <location>
        <begin position="27"/>
        <end position="50"/>
    </location>
</feature>
<dbReference type="InterPro" id="IPR011040">
    <property type="entry name" value="Sialidase"/>
</dbReference>
<dbReference type="Proteomes" id="UP000294927">
    <property type="component" value="Unassembled WGS sequence"/>
</dbReference>
<name>A0A4R7W355_9PSEU</name>
<dbReference type="Gene3D" id="2.120.10.10">
    <property type="match status" value="1"/>
</dbReference>
<dbReference type="RefSeq" id="WP_166663975.1">
    <property type="nucleotide sequence ID" value="NZ_SOCP01000002.1"/>
</dbReference>
<dbReference type="InterPro" id="IPR036278">
    <property type="entry name" value="Sialidase_sf"/>
</dbReference>